<reference evidence="1" key="1">
    <citation type="journal article" date="2020" name="mSystems">
        <title>Genome- and Community-Level Interaction Insights into Carbon Utilization and Element Cycling Functions of Hydrothermarchaeota in Hydrothermal Sediment.</title>
        <authorList>
            <person name="Zhou Z."/>
            <person name="Liu Y."/>
            <person name="Xu W."/>
            <person name="Pan J."/>
            <person name="Luo Z.H."/>
            <person name="Li M."/>
        </authorList>
    </citation>
    <scope>NUCLEOTIDE SEQUENCE [LARGE SCALE GENOMIC DNA]</scope>
    <source>
        <strain evidence="1">SpSt-573</strain>
    </source>
</reference>
<organism evidence="1">
    <name type="scientific">Anaerolinea thermolimosa</name>
    <dbReference type="NCBI Taxonomy" id="229919"/>
    <lineage>
        <taxon>Bacteria</taxon>
        <taxon>Bacillati</taxon>
        <taxon>Chloroflexota</taxon>
        <taxon>Anaerolineae</taxon>
        <taxon>Anaerolineales</taxon>
        <taxon>Anaerolineaceae</taxon>
        <taxon>Anaerolinea</taxon>
    </lineage>
</organism>
<comment type="caution">
    <text evidence="1">The sequence shown here is derived from an EMBL/GenBank/DDBJ whole genome shotgun (WGS) entry which is preliminary data.</text>
</comment>
<name>A0A7C4KFJ3_9CHLR</name>
<evidence type="ECO:0008006" key="2">
    <source>
        <dbReference type="Google" id="ProtNLM"/>
    </source>
</evidence>
<gene>
    <name evidence="1" type="ORF">ENT37_01695</name>
</gene>
<accession>A0A7C4KFJ3</accession>
<evidence type="ECO:0000313" key="1">
    <source>
        <dbReference type="EMBL" id="HGS20562.1"/>
    </source>
</evidence>
<dbReference type="EMBL" id="DSYK01000088">
    <property type="protein sequence ID" value="HGS20562.1"/>
    <property type="molecule type" value="Genomic_DNA"/>
</dbReference>
<protein>
    <recommendedName>
        <fullName evidence="2">Neutral/alkaline non-lysosomal ceramidase N-terminal domain-containing protein</fullName>
    </recommendedName>
</protein>
<sequence>MAITLGYSQAQITPPLSAERPVFLAGFSRNRRASAVHDDLFVRALSLRLPDQALILAAVDLIGLPYPFCKRCEDRIRQAVPQARLILSCSHTHHGPDTLGLWGETPFSSGADPAYLQTLEETVVTIALKSLEGAVPAGLRVAAIATQGVVKNIRDPHILDRELIALQFMTPDTHRVLATVVNFPCHPETLYPENTHITADYPHYLRVEVENSTHAPCLFLPGALGGMMTPDVVHHSWEEAQHIGERLARLALNSLTHSAFLPSFPLEYLRVDFTIPFQSPLFEMALQNRLFIEPRDVLPDISTQAGLLVIGPAALVHVPGELLPALGLQIKQSLHERGYPISGIIGLANDELGYILPEEAYQYPDDPFHPGEHYEETMSVGPQAGSRVLKVVRELWTQLPVHSSLSS</sequence>
<dbReference type="AlphaFoldDB" id="A0A7C4KFJ3"/>
<proteinExistence type="predicted"/>